<keyword evidence="6" id="KW-1185">Reference proteome</keyword>
<gene>
    <name evidence="5" type="ORF">M0813_08982</name>
</gene>
<dbReference type="InterPro" id="IPR036890">
    <property type="entry name" value="HATPase_C_sf"/>
</dbReference>
<evidence type="ECO:0000256" key="3">
    <source>
        <dbReference type="ARBA" id="ARBA00022840"/>
    </source>
</evidence>
<organism evidence="5 6">
    <name type="scientific">Anaeramoeba flamelloides</name>
    <dbReference type="NCBI Taxonomy" id="1746091"/>
    <lineage>
        <taxon>Eukaryota</taxon>
        <taxon>Metamonada</taxon>
        <taxon>Anaeramoebidae</taxon>
        <taxon>Anaeramoeba</taxon>
    </lineage>
</organism>
<keyword evidence="2" id="KW-0547">Nucleotide-binding</keyword>
<evidence type="ECO:0000313" key="5">
    <source>
        <dbReference type="EMBL" id="KAJ6228156.1"/>
    </source>
</evidence>
<dbReference type="Gene3D" id="3.30.230.80">
    <property type="match status" value="1"/>
</dbReference>
<comment type="similarity">
    <text evidence="1">Belongs to the heat shock protein 90 family.</text>
</comment>
<dbReference type="Proteomes" id="UP001150062">
    <property type="component" value="Unassembled WGS sequence"/>
</dbReference>
<evidence type="ECO:0000256" key="2">
    <source>
        <dbReference type="ARBA" id="ARBA00022741"/>
    </source>
</evidence>
<keyword evidence="3" id="KW-0067">ATP-binding</keyword>
<keyword evidence="4" id="KW-0143">Chaperone</keyword>
<dbReference type="InterPro" id="IPR020568">
    <property type="entry name" value="Ribosomal_Su5_D2-typ_SF"/>
</dbReference>
<dbReference type="PIRSF" id="PIRSF002583">
    <property type="entry name" value="Hsp90"/>
    <property type="match status" value="1"/>
</dbReference>
<dbReference type="Gene3D" id="3.40.50.11260">
    <property type="match status" value="1"/>
</dbReference>
<dbReference type="SUPFAM" id="SSF54211">
    <property type="entry name" value="Ribosomal protein S5 domain 2-like"/>
    <property type="match status" value="1"/>
</dbReference>
<protein>
    <submittedName>
        <fullName evidence="5">Heat shock protein</fullName>
    </submittedName>
</protein>
<comment type="caution">
    <text evidence="5">The sequence shown here is derived from an EMBL/GenBank/DDBJ whole genome shotgun (WGS) entry which is preliminary data.</text>
</comment>
<sequence>MENDIAYQCILNLIQNSFYSLYKYCNDPKRLMSTEEYFIRITPNFLDNTITIHDSGNGLTKTELKKTIEMIYSSSVQSTMEEKVQIQEKSKLNYNEADIEVTNKIFSPLFGVCDQITIQTKNDQSLTTTLEINEEYEIRDYNESFKRGTKFLLQIKEKFMNIYTEENLKSAIRKKCQLILNPYYLFYGKISNNNLIYEQININVSVWTKEQSMITEEEYENLYFSLTMDPKNYFGRKNLRVEGQLEFSTIFYIRYDNTKTQLSDIFNFNGNIFLYIRKKFIPHCCIKLPDYYNFVTGVIESEDLPLNIRHENFQKSPVVRLITRNITKHIILQLLELSENNPDEYLKFYQKNSSKLKTALLNDVRNFRNIKQILQYYSSSNTEQMVSFPSYLERKKNTQNEIYYIIGQSIDQLRKDPLVEKFRKMDIEVLFMTETIDVEVIQRMTDYANVPFKNINDEENK</sequence>
<dbReference type="Pfam" id="PF00183">
    <property type="entry name" value="HSP90"/>
    <property type="match status" value="1"/>
</dbReference>
<dbReference type="InterPro" id="IPR020575">
    <property type="entry name" value="Hsp90_N"/>
</dbReference>
<dbReference type="InterPro" id="IPR001404">
    <property type="entry name" value="Hsp90_fam"/>
</dbReference>
<dbReference type="PRINTS" id="PR00775">
    <property type="entry name" value="HEATSHOCK90"/>
</dbReference>
<accession>A0ABQ8X6G1</accession>
<dbReference type="Gene3D" id="3.30.565.10">
    <property type="entry name" value="Histidine kinase-like ATPase, C-terminal domain"/>
    <property type="match status" value="1"/>
</dbReference>
<reference evidence="5" key="1">
    <citation type="submission" date="2022-08" db="EMBL/GenBank/DDBJ databases">
        <title>Novel sulfate-reducing endosymbionts in the free-living metamonad Anaeramoeba.</title>
        <authorList>
            <person name="Jerlstrom-Hultqvist J."/>
            <person name="Cepicka I."/>
            <person name="Gallot-Lavallee L."/>
            <person name="Salas-Leiva D."/>
            <person name="Curtis B.A."/>
            <person name="Zahonova K."/>
            <person name="Pipaliya S."/>
            <person name="Dacks J."/>
            <person name="Roger A.J."/>
        </authorList>
    </citation>
    <scope>NUCLEOTIDE SEQUENCE</scope>
    <source>
        <strain evidence="5">Schooner1</strain>
    </source>
</reference>
<dbReference type="SUPFAM" id="SSF55874">
    <property type="entry name" value="ATPase domain of HSP90 chaperone/DNA topoisomerase II/histidine kinase"/>
    <property type="match status" value="1"/>
</dbReference>
<name>A0ABQ8X6G1_9EUKA</name>
<dbReference type="EMBL" id="JAOAOG010000329">
    <property type="protein sequence ID" value="KAJ6228156.1"/>
    <property type="molecule type" value="Genomic_DNA"/>
</dbReference>
<proteinExistence type="inferred from homology"/>
<evidence type="ECO:0000256" key="1">
    <source>
        <dbReference type="ARBA" id="ARBA00008239"/>
    </source>
</evidence>
<dbReference type="PANTHER" id="PTHR11528">
    <property type="entry name" value="HEAT SHOCK PROTEIN 90 FAMILY MEMBER"/>
    <property type="match status" value="1"/>
</dbReference>
<evidence type="ECO:0000256" key="4">
    <source>
        <dbReference type="ARBA" id="ARBA00023186"/>
    </source>
</evidence>
<evidence type="ECO:0000313" key="6">
    <source>
        <dbReference type="Proteomes" id="UP001150062"/>
    </source>
</evidence>
<keyword evidence="5" id="KW-0346">Stress response</keyword>